<feature type="transmembrane region" description="Helical" evidence="2">
    <location>
        <begin position="45"/>
        <end position="61"/>
    </location>
</feature>
<name>A0A1Y1I2C6_KLENI</name>
<evidence type="ECO:0000313" key="4">
    <source>
        <dbReference type="Proteomes" id="UP000054558"/>
    </source>
</evidence>
<feature type="region of interest" description="Disordered" evidence="1">
    <location>
        <begin position="104"/>
        <end position="151"/>
    </location>
</feature>
<feature type="transmembrane region" description="Helical" evidence="2">
    <location>
        <begin position="6"/>
        <end position="24"/>
    </location>
</feature>
<dbReference type="AlphaFoldDB" id="A0A1Y1I2C6"/>
<keyword evidence="2" id="KW-1133">Transmembrane helix</keyword>
<evidence type="ECO:0000256" key="1">
    <source>
        <dbReference type="SAM" id="MobiDB-lite"/>
    </source>
</evidence>
<evidence type="ECO:0000256" key="2">
    <source>
        <dbReference type="SAM" id="Phobius"/>
    </source>
</evidence>
<reference evidence="3 4" key="1">
    <citation type="journal article" date="2014" name="Nat. Commun.">
        <title>Klebsormidium flaccidum genome reveals primary factors for plant terrestrial adaptation.</title>
        <authorList>
            <person name="Hori K."/>
            <person name="Maruyama F."/>
            <person name="Fujisawa T."/>
            <person name="Togashi T."/>
            <person name="Yamamoto N."/>
            <person name="Seo M."/>
            <person name="Sato S."/>
            <person name="Yamada T."/>
            <person name="Mori H."/>
            <person name="Tajima N."/>
            <person name="Moriyama T."/>
            <person name="Ikeuchi M."/>
            <person name="Watanabe M."/>
            <person name="Wada H."/>
            <person name="Kobayashi K."/>
            <person name="Saito M."/>
            <person name="Masuda T."/>
            <person name="Sasaki-Sekimoto Y."/>
            <person name="Mashiguchi K."/>
            <person name="Awai K."/>
            <person name="Shimojima M."/>
            <person name="Masuda S."/>
            <person name="Iwai M."/>
            <person name="Nobusawa T."/>
            <person name="Narise T."/>
            <person name="Kondo S."/>
            <person name="Saito H."/>
            <person name="Sato R."/>
            <person name="Murakawa M."/>
            <person name="Ihara Y."/>
            <person name="Oshima-Yamada Y."/>
            <person name="Ohtaka K."/>
            <person name="Satoh M."/>
            <person name="Sonobe K."/>
            <person name="Ishii M."/>
            <person name="Ohtani R."/>
            <person name="Kanamori-Sato M."/>
            <person name="Honoki R."/>
            <person name="Miyazaki D."/>
            <person name="Mochizuki H."/>
            <person name="Umetsu J."/>
            <person name="Higashi K."/>
            <person name="Shibata D."/>
            <person name="Kamiya Y."/>
            <person name="Sato N."/>
            <person name="Nakamura Y."/>
            <person name="Tabata S."/>
            <person name="Ida S."/>
            <person name="Kurokawa K."/>
            <person name="Ohta H."/>
        </authorList>
    </citation>
    <scope>NUCLEOTIDE SEQUENCE [LARGE SCALE GENOMIC DNA]</scope>
    <source>
        <strain evidence="3 4">NIES-2285</strain>
    </source>
</reference>
<protein>
    <submittedName>
        <fullName evidence="3">Uncharacterized protein</fullName>
    </submittedName>
</protein>
<keyword evidence="2" id="KW-0472">Membrane</keyword>
<organism evidence="3 4">
    <name type="scientific">Klebsormidium nitens</name>
    <name type="common">Green alga</name>
    <name type="synonym">Ulothrix nitens</name>
    <dbReference type="NCBI Taxonomy" id="105231"/>
    <lineage>
        <taxon>Eukaryota</taxon>
        <taxon>Viridiplantae</taxon>
        <taxon>Streptophyta</taxon>
        <taxon>Klebsormidiophyceae</taxon>
        <taxon>Klebsormidiales</taxon>
        <taxon>Klebsormidiaceae</taxon>
        <taxon>Klebsormidium</taxon>
    </lineage>
</organism>
<keyword evidence="2" id="KW-0812">Transmembrane</keyword>
<feature type="region of interest" description="Disordered" evidence="1">
    <location>
        <begin position="210"/>
        <end position="231"/>
    </location>
</feature>
<evidence type="ECO:0000313" key="3">
    <source>
        <dbReference type="EMBL" id="GAQ85080.1"/>
    </source>
</evidence>
<dbReference type="Proteomes" id="UP000054558">
    <property type="component" value="Unassembled WGS sequence"/>
</dbReference>
<accession>A0A1Y1I2C6</accession>
<dbReference type="EMBL" id="DF237168">
    <property type="protein sequence ID" value="GAQ85080.1"/>
    <property type="molecule type" value="Genomic_DNA"/>
</dbReference>
<keyword evidence="4" id="KW-1185">Reference proteome</keyword>
<gene>
    <name evidence="3" type="ORF">KFL_002190330</name>
</gene>
<proteinExistence type="predicted"/>
<sequence>MAFHWINLLVPAIAAALAVGACYLTVNYTDFGARQADRYDDMRKVYALVGVIAVVTAYFFAPTGTTSKVTGAAAYVNPFLEDDKGHDTFGAGATTDFGRGAQAQARAQAMADGAGGEDAGDGSYQEPTRPDPAASDSEREDVSEASEEGPMLDSYLATDSGETIADSLACVAEAMSSFAATFEKAAERSNKTNKILCKLLESIDDTLKRNAAPWSTAPQGDAENDSTNGQT</sequence>